<dbReference type="FunFam" id="3.20.20.80:FF:000004">
    <property type="entry name" value="Beta-glucosidase 6-phospho-beta-glucosidase"/>
    <property type="match status" value="1"/>
</dbReference>
<dbReference type="PANTHER" id="PTHR10353">
    <property type="entry name" value="GLYCOSYL HYDROLASE"/>
    <property type="match status" value="1"/>
</dbReference>
<protein>
    <recommendedName>
        <fullName evidence="3 11">Beta-glucosidase</fullName>
        <ecNumber evidence="3 11">3.2.1.21</ecNumber>
    </recommendedName>
</protein>
<evidence type="ECO:0000256" key="6">
    <source>
        <dbReference type="ARBA" id="ARBA00023277"/>
    </source>
</evidence>
<dbReference type="AlphaFoldDB" id="A0A4S4FV95"/>
<accession>A0A4S4FV95</accession>
<dbReference type="InterPro" id="IPR017853">
    <property type="entry name" value="GH"/>
</dbReference>
<dbReference type="SUPFAM" id="SSF51445">
    <property type="entry name" value="(Trans)glycosidases"/>
    <property type="match status" value="1"/>
</dbReference>
<evidence type="ECO:0000313" key="13">
    <source>
        <dbReference type="Proteomes" id="UP000309133"/>
    </source>
</evidence>
<dbReference type="Pfam" id="PF00232">
    <property type="entry name" value="Glyco_hydro_1"/>
    <property type="match status" value="1"/>
</dbReference>
<dbReference type="Gene3D" id="3.20.20.80">
    <property type="entry name" value="Glycosidases"/>
    <property type="match status" value="1"/>
</dbReference>
<evidence type="ECO:0000256" key="4">
    <source>
        <dbReference type="ARBA" id="ARBA00022801"/>
    </source>
</evidence>
<dbReference type="OrthoDB" id="9765195at2"/>
<dbReference type="GO" id="GO:0008422">
    <property type="term" value="F:beta-glucosidase activity"/>
    <property type="evidence" value="ECO:0007669"/>
    <property type="project" value="UniProtKB-EC"/>
</dbReference>
<evidence type="ECO:0000256" key="7">
    <source>
        <dbReference type="ARBA" id="ARBA00023295"/>
    </source>
</evidence>
<dbReference type="InterPro" id="IPR001360">
    <property type="entry name" value="Glyco_hydro_1"/>
</dbReference>
<dbReference type="NCBIfam" id="TIGR03356">
    <property type="entry name" value="BGL"/>
    <property type="match status" value="1"/>
</dbReference>
<evidence type="ECO:0000256" key="3">
    <source>
        <dbReference type="ARBA" id="ARBA00012744"/>
    </source>
</evidence>
<dbReference type="PANTHER" id="PTHR10353:SF36">
    <property type="entry name" value="LP05116P"/>
    <property type="match status" value="1"/>
</dbReference>
<dbReference type="EC" id="3.2.1.21" evidence="3 11"/>
<comment type="similarity">
    <text evidence="2 11">Belongs to the glycosyl hydrolase 1 family.</text>
</comment>
<dbReference type="InterPro" id="IPR033132">
    <property type="entry name" value="GH_1_N_CS"/>
</dbReference>
<comment type="caution">
    <text evidence="12">The sequence shown here is derived from an EMBL/GenBank/DDBJ whole genome shotgun (WGS) entry which is preliminary data.</text>
</comment>
<keyword evidence="4 11" id="KW-0378">Hydrolase</keyword>
<feature type="binding site" evidence="10">
    <location>
        <position position="174"/>
    </location>
    <ligand>
        <name>substrate</name>
    </ligand>
</feature>
<feature type="binding site" evidence="10">
    <location>
        <position position="29"/>
    </location>
    <ligand>
        <name>substrate</name>
    </ligand>
</feature>
<evidence type="ECO:0000313" key="12">
    <source>
        <dbReference type="EMBL" id="THG33566.1"/>
    </source>
</evidence>
<evidence type="ECO:0000256" key="9">
    <source>
        <dbReference type="PIRSR" id="PIRSR617736-1"/>
    </source>
</evidence>
<gene>
    <name evidence="12" type="ORF">E6C64_00565</name>
</gene>
<dbReference type="PROSITE" id="PS00653">
    <property type="entry name" value="GLYCOSYL_HYDROL_F1_2"/>
    <property type="match status" value="1"/>
</dbReference>
<feature type="binding site" evidence="10">
    <location>
        <position position="305"/>
    </location>
    <ligand>
        <name>substrate</name>
    </ligand>
</feature>
<organism evidence="12 13">
    <name type="scientific">Naasia lichenicola</name>
    <dbReference type="NCBI Taxonomy" id="2565933"/>
    <lineage>
        <taxon>Bacteria</taxon>
        <taxon>Bacillati</taxon>
        <taxon>Actinomycetota</taxon>
        <taxon>Actinomycetes</taxon>
        <taxon>Micrococcales</taxon>
        <taxon>Microbacteriaceae</taxon>
        <taxon>Naasia</taxon>
    </lineage>
</organism>
<reference evidence="12 13" key="1">
    <citation type="submission" date="2019-04" db="EMBL/GenBank/DDBJ databases">
        <authorList>
            <person name="Jiang L."/>
        </authorList>
    </citation>
    <scope>NUCLEOTIDE SEQUENCE [LARGE SCALE GENOMIC DNA]</scope>
    <source>
        <strain evidence="12 13">YIM 131853</strain>
    </source>
</reference>
<keyword evidence="7 11" id="KW-0326">Glycosidase</keyword>
<feature type="active site" description="Nucleophile" evidence="9">
    <location>
        <position position="362"/>
    </location>
</feature>
<evidence type="ECO:0000256" key="11">
    <source>
        <dbReference type="RuleBase" id="RU361175"/>
    </source>
</evidence>
<dbReference type="InterPro" id="IPR017736">
    <property type="entry name" value="Glyco_hydro_1_beta-glucosidase"/>
</dbReference>
<dbReference type="EMBL" id="SSSM01000001">
    <property type="protein sequence ID" value="THG33566.1"/>
    <property type="molecule type" value="Genomic_DNA"/>
</dbReference>
<evidence type="ECO:0000256" key="10">
    <source>
        <dbReference type="PIRSR" id="PIRSR617736-2"/>
    </source>
</evidence>
<evidence type="ECO:0000256" key="5">
    <source>
        <dbReference type="ARBA" id="ARBA00023001"/>
    </source>
</evidence>
<dbReference type="Proteomes" id="UP000309133">
    <property type="component" value="Unassembled WGS sequence"/>
</dbReference>
<dbReference type="GO" id="GO:0005829">
    <property type="term" value="C:cytosol"/>
    <property type="evidence" value="ECO:0007669"/>
    <property type="project" value="TreeGrafter"/>
</dbReference>
<keyword evidence="13" id="KW-1185">Reference proteome</keyword>
<evidence type="ECO:0000256" key="8">
    <source>
        <dbReference type="ARBA" id="ARBA00023326"/>
    </source>
</evidence>
<keyword evidence="6" id="KW-0119">Carbohydrate metabolism</keyword>
<keyword evidence="8" id="KW-0624">Polysaccharide degradation</keyword>
<feature type="binding site" evidence="10">
    <location>
        <position position="130"/>
    </location>
    <ligand>
        <name>substrate</name>
    </ligand>
</feature>
<dbReference type="PRINTS" id="PR00131">
    <property type="entry name" value="GLHYDRLASE1"/>
</dbReference>
<feature type="active site" description="Proton donor" evidence="9">
    <location>
        <position position="175"/>
    </location>
</feature>
<sequence length="465" mass="50782">MSLLDPSDAVRLELLPRDFVWGVATAAYQIEGAHDRGGRGPSIWDTFSHTPGRSLHGDTADVACEHYDRWEADLDLMAELGYPAHRFSFGWSRLQPGGRGPLNPVAVAFYRTLIVGMHARGITPWVTLYHWDLPQELEDAGGWPARETAVAFAEYAALVVAEFRDLVTDWITMNEPWCSSFLGYARGAHAPGRTDIGAAVAAGHHLNLAHGLALQRIRSLDASLQVGITNLIQEFVPASESEADRAAADRTDAACNGFFLDPVFTSRYSSAVHDVFDEHGLASVIQEGDLELIGAPTDFAGVNHYQRILVSADPDGGYLQAVERAAAPADTSFGWSVLPESLSNVLKRVARECTSLPIYVTESGASYADYVTPDGEVHDPERVAYFGGYLDAVAQAIEEGVDVRGYFAWSFMDNFEWAEGYSKRFGLVWVDFATQQRIPKLSGRWYGSLIRAHAALPGNGSLAEG</sequence>
<proteinExistence type="inferred from homology"/>
<keyword evidence="5" id="KW-0136">Cellulose degradation</keyword>
<dbReference type="GO" id="GO:0030245">
    <property type="term" value="P:cellulose catabolic process"/>
    <property type="evidence" value="ECO:0007669"/>
    <property type="project" value="UniProtKB-KW"/>
</dbReference>
<evidence type="ECO:0000256" key="2">
    <source>
        <dbReference type="ARBA" id="ARBA00010838"/>
    </source>
</evidence>
<evidence type="ECO:0000256" key="1">
    <source>
        <dbReference type="ARBA" id="ARBA00000448"/>
    </source>
</evidence>
<comment type="catalytic activity">
    <reaction evidence="1 11">
        <text>Hydrolysis of terminal, non-reducing beta-D-glucosyl residues with release of beta-D-glucose.</text>
        <dbReference type="EC" id="3.2.1.21"/>
    </reaction>
</comment>
<feature type="binding site" evidence="10">
    <location>
        <begin position="416"/>
        <end position="417"/>
    </location>
    <ligand>
        <name>substrate</name>
    </ligand>
</feature>
<feature type="binding site" evidence="10">
    <location>
        <position position="409"/>
    </location>
    <ligand>
        <name>substrate</name>
    </ligand>
</feature>
<name>A0A4S4FV95_9MICO</name>